<proteinExistence type="inferred from homology"/>
<keyword evidence="4 5" id="KW-0975">Bacterial flagellum</keyword>
<evidence type="ECO:0000313" key="6">
    <source>
        <dbReference type="EMBL" id="MDR7268221.1"/>
    </source>
</evidence>
<evidence type="ECO:0000256" key="4">
    <source>
        <dbReference type="ARBA" id="ARBA00023143"/>
    </source>
</evidence>
<comment type="function">
    <text evidence="1 5">Assembles around the rod to form the L-ring and probably protects the motor/basal body from shearing forces during rotation.</text>
</comment>
<dbReference type="PANTHER" id="PTHR30381:SF0">
    <property type="entry name" value="FLAGELLAR P-RING PROTEIN"/>
    <property type="match status" value="1"/>
</dbReference>
<keyword evidence="3 5" id="KW-0732">Signal</keyword>
<dbReference type="EMBL" id="JAVDXU010000001">
    <property type="protein sequence ID" value="MDR7268221.1"/>
    <property type="molecule type" value="Genomic_DNA"/>
</dbReference>
<organism evidence="6 7">
    <name type="scientific">Roseateles saccharophilus</name>
    <name type="common">Pseudomonas saccharophila</name>
    <dbReference type="NCBI Taxonomy" id="304"/>
    <lineage>
        <taxon>Bacteria</taxon>
        <taxon>Pseudomonadati</taxon>
        <taxon>Pseudomonadota</taxon>
        <taxon>Betaproteobacteria</taxon>
        <taxon>Burkholderiales</taxon>
        <taxon>Sphaerotilaceae</taxon>
        <taxon>Roseateles</taxon>
    </lineage>
</organism>
<keyword evidence="6" id="KW-0969">Cilium</keyword>
<dbReference type="Pfam" id="PF02119">
    <property type="entry name" value="FlgI"/>
    <property type="match status" value="1"/>
</dbReference>
<feature type="chain" id="PRO_5044899799" description="Flagellar P-ring protein" evidence="5">
    <location>
        <begin position="19"/>
        <end position="367"/>
    </location>
</feature>
<gene>
    <name evidence="5" type="primary">flgI</name>
    <name evidence="6" type="ORF">J2X20_000850</name>
</gene>
<dbReference type="RefSeq" id="WP_310261330.1">
    <property type="nucleotide sequence ID" value="NZ_JAVDXU010000001.1"/>
</dbReference>
<comment type="subunit">
    <text evidence="5">The basal body constitutes a major portion of the flagellar organelle and consists of four rings (L,P,S, and M) mounted on a central rod.</text>
</comment>
<dbReference type="InterPro" id="IPR001782">
    <property type="entry name" value="Flag_FlgI"/>
</dbReference>
<feature type="signal peptide" evidence="5">
    <location>
        <begin position="1"/>
        <end position="18"/>
    </location>
</feature>
<evidence type="ECO:0000256" key="2">
    <source>
        <dbReference type="ARBA" id="ARBA00004117"/>
    </source>
</evidence>
<name>A0ABU1YJ36_ROSSA</name>
<keyword evidence="6" id="KW-0966">Cell projection</keyword>
<comment type="caution">
    <text evidence="6">The sequence shown here is derived from an EMBL/GenBank/DDBJ whole genome shotgun (WGS) entry which is preliminary data.</text>
</comment>
<keyword evidence="7" id="KW-1185">Reference proteome</keyword>
<accession>A0ABU1YJ36</accession>
<protein>
    <recommendedName>
        <fullName evidence="5">Flagellar P-ring protein</fullName>
    </recommendedName>
    <alternativeName>
        <fullName evidence="5">Basal body P-ring protein</fullName>
    </alternativeName>
</protein>
<evidence type="ECO:0000256" key="5">
    <source>
        <dbReference type="HAMAP-Rule" id="MF_00416"/>
    </source>
</evidence>
<evidence type="ECO:0000256" key="3">
    <source>
        <dbReference type="ARBA" id="ARBA00022729"/>
    </source>
</evidence>
<comment type="subcellular location">
    <subcellularLocation>
        <location evidence="2 5">Bacterial flagellum basal body</location>
    </subcellularLocation>
</comment>
<evidence type="ECO:0000313" key="7">
    <source>
        <dbReference type="Proteomes" id="UP001180453"/>
    </source>
</evidence>
<dbReference type="PRINTS" id="PR01010">
    <property type="entry name" value="FLGPRINGFLGI"/>
</dbReference>
<dbReference type="Proteomes" id="UP001180453">
    <property type="component" value="Unassembled WGS sequence"/>
</dbReference>
<keyword evidence="6" id="KW-0282">Flagellum</keyword>
<comment type="similarity">
    <text evidence="5">Belongs to the FlgI family.</text>
</comment>
<dbReference type="NCBIfam" id="NF003676">
    <property type="entry name" value="PRK05303.1"/>
    <property type="match status" value="1"/>
</dbReference>
<evidence type="ECO:0000256" key="1">
    <source>
        <dbReference type="ARBA" id="ARBA00002591"/>
    </source>
</evidence>
<sequence precursor="true">MRAALVLSLALVALPAQSQSVRLKDLARVGAQRENALVGYGVVTGLSGSGDSSRSKATRVTLSNLLNRFDLSIASDDIASRNVAVVMVTASLPAYARPGDHVDVSVGSVGDARSLEGGTLLMAPLKGADGRVYVLAQGALTVGGFRHDAQGNQVQKNHPTAGLVSGGGTVEVALQDGPDVQPLLSLVLNQADFGTAGRMADRINESFGADLAEVRDAGAVEVQVPLAYRTKVAHFVRQIEGLAVEPDHHARVVINERTGTLVAGGDVRISPVAVVVGETRVTVTAETAVSQPMLLRSPSSSVRTEVFTNSQLRVQEPVMPKFVPAGPTRVTDLVQLLAKAKTPPRDMISILQAIKAAGALHAELIVQ</sequence>
<reference evidence="6 7" key="1">
    <citation type="submission" date="2023-07" db="EMBL/GenBank/DDBJ databases">
        <title>Sorghum-associated microbial communities from plants grown in Nebraska, USA.</title>
        <authorList>
            <person name="Schachtman D."/>
        </authorList>
    </citation>
    <scope>NUCLEOTIDE SEQUENCE [LARGE SCALE GENOMIC DNA]</scope>
    <source>
        <strain evidence="6 7">BE314</strain>
    </source>
</reference>
<dbReference type="PANTHER" id="PTHR30381">
    <property type="entry name" value="FLAGELLAR P-RING PERIPLASMIC PROTEIN FLGI"/>
    <property type="match status" value="1"/>
</dbReference>
<dbReference type="HAMAP" id="MF_00416">
    <property type="entry name" value="FlgI"/>
    <property type="match status" value="1"/>
</dbReference>